<dbReference type="AlphaFoldDB" id="A0A150LIN0"/>
<dbReference type="EMBL" id="LQYT01000094">
    <property type="protein sequence ID" value="KYD12178.1"/>
    <property type="molecule type" value="Genomic_DNA"/>
</dbReference>
<name>A0A150LIN0_9BACI</name>
<comment type="caution">
    <text evidence="1">The sequence shown here is derived from an EMBL/GenBank/DDBJ whole genome shotgun (WGS) entry which is preliminary data.</text>
</comment>
<evidence type="ECO:0000313" key="1">
    <source>
        <dbReference type="EMBL" id="KYD12178.1"/>
    </source>
</evidence>
<reference evidence="1 2" key="1">
    <citation type="submission" date="2016-01" db="EMBL/GenBank/DDBJ databases">
        <title>Draft Genome Sequences of Seven Thermophilic Sporeformers Isolated from Foods.</title>
        <authorList>
            <person name="Berendsen E.M."/>
            <person name="Wells-Bennik M.H."/>
            <person name="Krawcyk A.O."/>
            <person name="De Jong A."/>
            <person name="Holsappel S."/>
            <person name="Eijlander R.T."/>
            <person name="Kuipers O.P."/>
        </authorList>
    </citation>
    <scope>NUCLEOTIDE SEQUENCE [LARGE SCALE GENOMIC DNA]</scope>
    <source>
        <strain evidence="1 2">B4135</strain>
    </source>
</reference>
<organism evidence="1 2">
    <name type="scientific">Caldibacillus debilis</name>
    <dbReference type="NCBI Taxonomy" id="301148"/>
    <lineage>
        <taxon>Bacteria</taxon>
        <taxon>Bacillati</taxon>
        <taxon>Bacillota</taxon>
        <taxon>Bacilli</taxon>
        <taxon>Bacillales</taxon>
        <taxon>Bacillaceae</taxon>
        <taxon>Caldibacillus</taxon>
    </lineage>
</organism>
<dbReference type="Proteomes" id="UP000075683">
    <property type="component" value="Unassembled WGS sequence"/>
</dbReference>
<protein>
    <submittedName>
        <fullName evidence="1">Uncharacterized protein</fullName>
    </submittedName>
</protein>
<accession>A0A150LIN0</accession>
<sequence length="38" mass="4516">MKTIGRKNSFPERCKASGIRDKVIKKKLRFFPSEIKDY</sequence>
<proteinExistence type="predicted"/>
<gene>
    <name evidence="1" type="ORF">B4135_3092</name>
</gene>
<evidence type="ECO:0000313" key="2">
    <source>
        <dbReference type="Proteomes" id="UP000075683"/>
    </source>
</evidence>
<dbReference type="STRING" id="301148.B4135_3092"/>